<dbReference type="GO" id="GO:0003697">
    <property type="term" value="F:single-stranded DNA binding"/>
    <property type="evidence" value="ECO:0007669"/>
    <property type="project" value="TreeGrafter"/>
</dbReference>
<gene>
    <name evidence="14" type="primary">SMC6_2</name>
    <name evidence="14" type="ORF">EC973_005965</name>
</gene>
<dbReference type="InterPro" id="IPR003395">
    <property type="entry name" value="RecF/RecN/SMC_N"/>
</dbReference>
<dbReference type="GO" id="GO:0000724">
    <property type="term" value="P:double-strand break repair via homologous recombination"/>
    <property type="evidence" value="ECO:0007669"/>
    <property type="project" value="TreeGrafter"/>
</dbReference>
<evidence type="ECO:0000256" key="8">
    <source>
        <dbReference type="ARBA" id="ARBA00023054"/>
    </source>
</evidence>
<name>A0A8H7EQS4_9FUNG</name>
<dbReference type="Proteomes" id="UP000605846">
    <property type="component" value="Unassembled WGS sequence"/>
</dbReference>
<dbReference type="PANTHER" id="PTHR19306">
    <property type="entry name" value="STRUCTURAL MAINTENANCE OF CHROMOSOMES 5,6 SMC5, SMC6"/>
    <property type="match status" value="1"/>
</dbReference>
<evidence type="ECO:0000259" key="13">
    <source>
        <dbReference type="Pfam" id="PF02463"/>
    </source>
</evidence>
<keyword evidence="7" id="KW-0067">ATP-binding</keyword>
<keyword evidence="6" id="KW-0227">DNA damage</keyword>
<feature type="coiled-coil region" evidence="12">
    <location>
        <begin position="278"/>
        <end position="312"/>
    </location>
</feature>
<accession>A0A8H7EQS4</accession>
<comment type="caution">
    <text evidence="14">The sequence shown here is derived from an EMBL/GenBank/DDBJ whole genome shotgun (WGS) entry which is preliminary data.</text>
</comment>
<evidence type="ECO:0000256" key="3">
    <source>
        <dbReference type="ARBA" id="ARBA00006793"/>
    </source>
</evidence>
<feature type="coiled-coil region" evidence="12">
    <location>
        <begin position="654"/>
        <end position="794"/>
    </location>
</feature>
<dbReference type="OrthoDB" id="10072614at2759"/>
<evidence type="ECO:0000256" key="2">
    <source>
        <dbReference type="ARBA" id="ARBA00004286"/>
    </source>
</evidence>
<evidence type="ECO:0000256" key="1">
    <source>
        <dbReference type="ARBA" id="ARBA00004123"/>
    </source>
</evidence>
<proteinExistence type="inferred from homology"/>
<keyword evidence="4" id="KW-0158">Chromosome</keyword>
<dbReference type="EMBL" id="JABAYA010000035">
    <property type="protein sequence ID" value="KAF7728561.1"/>
    <property type="molecule type" value="Genomic_DNA"/>
</dbReference>
<protein>
    <submittedName>
        <fullName evidence="14">Structural maintenance of chromosomes protein 6</fullName>
    </submittedName>
</protein>
<dbReference type="InterPro" id="IPR027417">
    <property type="entry name" value="P-loop_NTPase"/>
</dbReference>
<dbReference type="Gene3D" id="3.40.50.300">
    <property type="entry name" value="P-loop containing nucleotide triphosphate hydrolases"/>
    <property type="match status" value="2"/>
</dbReference>
<reference evidence="14" key="1">
    <citation type="submission" date="2020-01" db="EMBL/GenBank/DDBJ databases">
        <title>Genome Sequencing of Three Apophysomyces-Like Fungal Strains Confirms a Novel Fungal Genus in the Mucoromycota with divergent Burkholderia-like Endosymbiotic Bacteria.</title>
        <authorList>
            <person name="Stajich J.E."/>
            <person name="Macias A.M."/>
            <person name="Carter-House D."/>
            <person name="Lovett B."/>
            <person name="Kasson L.R."/>
            <person name="Berry K."/>
            <person name="Grigoriev I."/>
            <person name="Chang Y."/>
            <person name="Spatafora J."/>
            <person name="Kasson M.T."/>
        </authorList>
    </citation>
    <scope>NUCLEOTIDE SEQUENCE</scope>
    <source>
        <strain evidence="14">NRRL A-21654</strain>
    </source>
</reference>
<dbReference type="GO" id="GO:0030915">
    <property type="term" value="C:Smc5-Smc6 complex"/>
    <property type="evidence" value="ECO:0007669"/>
    <property type="project" value="TreeGrafter"/>
</dbReference>
<organism evidence="14 15">
    <name type="scientific">Apophysomyces ossiformis</name>
    <dbReference type="NCBI Taxonomy" id="679940"/>
    <lineage>
        <taxon>Eukaryota</taxon>
        <taxon>Fungi</taxon>
        <taxon>Fungi incertae sedis</taxon>
        <taxon>Mucoromycota</taxon>
        <taxon>Mucoromycotina</taxon>
        <taxon>Mucoromycetes</taxon>
        <taxon>Mucorales</taxon>
        <taxon>Mucorineae</taxon>
        <taxon>Mucoraceae</taxon>
        <taxon>Apophysomyces</taxon>
    </lineage>
</organism>
<dbReference type="GO" id="GO:0035861">
    <property type="term" value="C:site of double-strand break"/>
    <property type="evidence" value="ECO:0007669"/>
    <property type="project" value="TreeGrafter"/>
</dbReference>
<evidence type="ECO:0000256" key="11">
    <source>
        <dbReference type="ARBA" id="ARBA00023242"/>
    </source>
</evidence>
<evidence type="ECO:0000256" key="12">
    <source>
        <dbReference type="SAM" id="Coils"/>
    </source>
</evidence>
<dbReference type="AlphaFoldDB" id="A0A8H7EQS4"/>
<evidence type="ECO:0000256" key="9">
    <source>
        <dbReference type="ARBA" id="ARBA00023172"/>
    </source>
</evidence>
<evidence type="ECO:0000313" key="14">
    <source>
        <dbReference type="EMBL" id="KAF7728561.1"/>
    </source>
</evidence>
<dbReference type="GO" id="GO:0005524">
    <property type="term" value="F:ATP binding"/>
    <property type="evidence" value="ECO:0007669"/>
    <property type="project" value="UniProtKB-KW"/>
</dbReference>
<evidence type="ECO:0000256" key="6">
    <source>
        <dbReference type="ARBA" id="ARBA00022763"/>
    </source>
</evidence>
<dbReference type="Pfam" id="PF02463">
    <property type="entry name" value="SMC_N"/>
    <property type="match status" value="1"/>
</dbReference>
<comment type="similarity">
    <text evidence="3">Belongs to the SMC family. SMC6 subfamily.</text>
</comment>
<evidence type="ECO:0000256" key="5">
    <source>
        <dbReference type="ARBA" id="ARBA00022741"/>
    </source>
</evidence>
<keyword evidence="15" id="KW-1185">Reference proteome</keyword>
<feature type="coiled-coil region" evidence="12">
    <location>
        <begin position="339"/>
        <end position="375"/>
    </location>
</feature>
<comment type="subcellular location">
    <subcellularLocation>
        <location evidence="2">Chromosome</location>
    </subcellularLocation>
    <subcellularLocation>
        <location evidence="1">Nucleus</location>
    </subcellularLocation>
</comment>
<dbReference type="PANTHER" id="PTHR19306:SF6">
    <property type="entry name" value="STRUCTURAL MAINTENANCE OF CHROMOSOMES PROTEIN 6"/>
    <property type="match status" value="1"/>
</dbReference>
<evidence type="ECO:0000313" key="15">
    <source>
        <dbReference type="Proteomes" id="UP000605846"/>
    </source>
</evidence>
<evidence type="ECO:0000256" key="7">
    <source>
        <dbReference type="ARBA" id="ARBA00022840"/>
    </source>
</evidence>
<dbReference type="SUPFAM" id="SSF52540">
    <property type="entry name" value="P-loop containing nucleoside triphosphate hydrolases"/>
    <property type="match status" value="2"/>
</dbReference>
<keyword evidence="5" id="KW-0547">Nucleotide-binding</keyword>
<dbReference type="GO" id="GO:0003684">
    <property type="term" value="F:damaged DNA binding"/>
    <property type="evidence" value="ECO:0007669"/>
    <property type="project" value="TreeGrafter"/>
</dbReference>
<dbReference type="GO" id="GO:0005634">
    <property type="term" value="C:nucleus"/>
    <property type="evidence" value="ECO:0007669"/>
    <property type="project" value="UniProtKB-SubCell"/>
</dbReference>
<evidence type="ECO:0000256" key="10">
    <source>
        <dbReference type="ARBA" id="ARBA00023204"/>
    </source>
</evidence>
<feature type="domain" description="RecF/RecN/SMC N-terminal" evidence="13">
    <location>
        <begin position="46"/>
        <end position="961"/>
    </location>
</feature>
<keyword evidence="9" id="KW-0233">DNA recombination</keyword>
<keyword evidence="8 12" id="KW-0175">Coiled coil</keyword>
<keyword evidence="11" id="KW-0539">Nucleus</keyword>
<keyword evidence="10" id="KW-0234">DNA repair</keyword>
<sequence length="969" mass="111840">MQFDTDETMEDIDLEIDTSDRPDSVPMGIPDATPTMEIAEAGTIAEVEAINFMCHRNLKVELGPKINFVTGHNGSGKSAILTAITIALGAKANYTNRGKNLGALIREGASVARVAVRLTNKGPDSFRHDIYGDSIWVERQILKDGTGGYRIRNHARKLVSGKREDLDAICDHMSIQVDNPLTMLTQDGARQFLTSSSPVDKYKLFMRGTQLAKLQEDYDIMQESISTMKTIVDRKRKYLPELKARAREAQLRYKQFLEVQDIDSKIDELNNSLVWAQILRKERTVKELQEVVANEEKVLERMQESMEENQNKAHGCVERIKQIKDQLNNYTHQSEPYRLERQKLARERIEIEMRLKEAERDIRLKNEAIQEKQHVHTSYDHKIQSERRRLGLVNRDQLVNEVVDLEARKQQECLRIMSINRDIDELGIQRDQVMSQINQKSASLEQASRISESLRRGLENLHRHAHNSANTYHANMPQALDDISAETRWRMSRPVGPFGAHVHLERPEYAELLEKLLSNLKDAFAVECFDDKARLTGILNRRNMSHTPILVAKRDLFDYSEGEPDPKYLTVLRAVHFDNEWVKRQYIISNNIEQTLLMENREEADRLMLNRPHNVKRCYTKALQLVGSMHGMRTHALEPYRGLPWLTQNVEPAIREKQRQLEEAVNNEEQLATEIQNLNHDLTNLHRLITEKQAQKVNADQAIRQIKDRIQQLQEQLQVNETIRISVLQAEKDTVKDEIALLIGDCRRLVADKVKIEDALKDVEERFQALQDRYQTTEALGAELENDLVRMENERGAIETHLHGKDEEFKDQKMRISLVKADLQRQTGIYKDWVAKAMAEYPDRVNPADTPEEIQRRIEHLEIQQKEKERAAGMSVEEAENEAREALTEWNEARTSLSEIDFLIKRGDSGHLRFDHEKERLVIQVATGDQYQDSTRTQDSKSLSGGEKSFSQVSLLLALWQGIASPVLW</sequence>
<evidence type="ECO:0000256" key="4">
    <source>
        <dbReference type="ARBA" id="ARBA00022454"/>
    </source>
</evidence>